<evidence type="ECO:0000256" key="9">
    <source>
        <dbReference type="RuleBase" id="RU369094"/>
    </source>
</evidence>
<keyword evidence="4 9" id="KW-0805">Transcription regulation</keyword>
<evidence type="ECO:0000313" key="12">
    <source>
        <dbReference type="EMBL" id="PKU72121.1"/>
    </source>
</evidence>
<comment type="function">
    <text evidence="9">Transcription factor that binds specifically to a 5'-AA[AG]G-3' consensus core sequence.</text>
</comment>
<dbReference type="GO" id="GO:0005634">
    <property type="term" value="C:nucleus"/>
    <property type="evidence" value="ECO:0007669"/>
    <property type="project" value="UniProtKB-SubCell"/>
</dbReference>
<evidence type="ECO:0000259" key="11">
    <source>
        <dbReference type="PROSITE" id="PS50884"/>
    </source>
</evidence>
<dbReference type="PANTHER" id="PTHR31992">
    <property type="entry name" value="DOF ZINC FINGER PROTEIN DOF1.4-RELATED"/>
    <property type="match status" value="1"/>
</dbReference>
<keyword evidence="3 9" id="KW-0862">Zinc</keyword>
<feature type="region of interest" description="Disordered" evidence="10">
    <location>
        <begin position="66"/>
        <end position="98"/>
    </location>
</feature>
<keyword evidence="6 9" id="KW-0804">Transcription</keyword>
<dbReference type="EMBL" id="KZ502843">
    <property type="protein sequence ID" value="PKU72121.1"/>
    <property type="molecule type" value="Genomic_DNA"/>
</dbReference>
<keyword evidence="2 8" id="KW-0863">Zinc-finger</keyword>
<evidence type="ECO:0000256" key="8">
    <source>
        <dbReference type="PROSITE-ProRule" id="PRU00071"/>
    </source>
</evidence>
<comment type="subcellular location">
    <subcellularLocation>
        <location evidence="8 9">Nucleus</location>
    </subcellularLocation>
</comment>
<dbReference type="Proteomes" id="UP000233837">
    <property type="component" value="Unassembled WGS sequence"/>
</dbReference>
<dbReference type="InterPro" id="IPR003851">
    <property type="entry name" value="Znf_Dof"/>
</dbReference>
<dbReference type="InterPro" id="IPR045174">
    <property type="entry name" value="Dof"/>
</dbReference>
<keyword evidence="1 9" id="KW-0479">Metal-binding</keyword>
<keyword evidence="13" id="KW-1185">Reference proteome</keyword>
<sequence>MVAKLDSGTAAAQQNAGSPPLNCPRCDSTNTKFCYYNNYSLAQPRHFCKSCKRYWTRGGTLRNVPVGGGCRKNKRTKKSHRSAPSITAAAPSLPPPPVIHSPATDLSSLLYGFPQMMNSSTVFFPKFELDAQFAGYEENFQSCLSAANIVDLQKSAAAPADFLGDYSLLNSHIPSSSSPMAAEAYQPLLSYDDINMGTENNTSNRSINNWQDTKGNPLEATNSFAASGGSGAVAQTPYLYWNQAMCSGWPESSSSVAPLI</sequence>
<feature type="compositionally biased region" description="Low complexity" evidence="10">
    <location>
        <begin position="82"/>
        <end position="91"/>
    </location>
</feature>
<reference evidence="12 13" key="1">
    <citation type="journal article" date="2016" name="Sci. Rep.">
        <title>The Dendrobium catenatum Lindl. genome sequence provides insights into polysaccharide synthase, floral development and adaptive evolution.</title>
        <authorList>
            <person name="Zhang G.Q."/>
            <person name="Xu Q."/>
            <person name="Bian C."/>
            <person name="Tsai W.C."/>
            <person name="Yeh C.M."/>
            <person name="Liu K.W."/>
            <person name="Yoshida K."/>
            <person name="Zhang L.S."/>
            <person name="Chang S.B."/>
            <person name="Chen F."/>
            <person name="Shi Y."/>
            <person name="Su Y.Y."/>
            <person name="Zhang Y.Q."/>
            <person name="Chen L.J."/>
            <person name="Yin Y."/>
            <person name="Lin M."/>
            <person name="Huang H."/>
            <person name="Deng H."/>
            <person name="Wang Z.W."/>
            <person name="Zhu S.L."/>
            <person name="Zhao X."/>
            <person name="Deng C."/>
            <person name="Niu S.C."/>
            <person name="Huang J."/>
            <person name="Wang M."/>
            <person name="Liu G.H."/>
            <person name="Yang H.J."/>
            <person name="Xiao X.J."/>
            <person name="Hsiao Y.Y."/>
            <person name="Wu W.L."/>
            <person name="Chen Y.Y."/>
            <person name="Mitsuda N."/>
            <person name="Ohme-Takagi M."/>
            <person name="Luo Y.B."/>
            <person name="Van de Peer Y."/>
            <person name="Liu Z.J."/>
        </authorList>
    </citation>
    <scope>NUCLEOTIDE SEQUENCE [LARGE SCALE GENOMIC DNA]</scope>
    <source>
        <tissue evidence="12">The whole plant</tissue>
    </source>
</reference>
<evidence type="ECO:0000256" key="1">
    <source>
        <dbReference type="ARBA" id="ARBA00022723"/>
    </source>
</evidence>
<gene>
    <name evidence="12" type="primary">DOF5.3</name>
    <name evidence="12" type="ORF">MA16_Dca006714</name>
</gene>
<evidence type="ECO:0000256" key="6">
    <source>
        <dbReference type="ARBA" id="ARBA00023163"/>
    </source>
</evidence>
<organism evidence="12 13">
    <name type="scientific">Dendrobium catenatum</name>
    <dbReference type="NCBI Taxonomy" id="906689"/>
    <lineage>
        <taxon>Eukaryota</taxon>
        <taxon>Viridiplantae</taxon>
        <taxon>Streptophyta</taxon>
        <taxon>Embryophyta</taxon>
        <taxon>Tracheophyta</taxon>
        <taxon>Spermatophyta</taxon>
        <taxon>Magnoliopsida</taxon>
        <taxon>Liliopsida</taxon>
        <taxon>Asparagales</taxon>
        <taxon>Orchidaceae</taxon>
        <taxon>Epidendroideae</taxon>
        <taxon>Malaxideae</taxon>
        <taxon>Dendrobiinae</taxon>
        <taxon>Dendrobium</taxon>
    </lineage>
</organism>
<feature type="region of interest" description="Disordered" evidence="10">
    <location>
        <begin position="1"/>
        <end position="21"/>
    </location>
</feature>
<protein>
    <recommendedName>
        <fullName evidence="9">Dof zinc finger protein</fullName>
    </recommendedName>
</protein>
<keyword evidence="5 8" id="KW-0238">DNA-binding</keyword>
<reference evidence="12 13" key="2">
    <citation type="journal article" date="2017" name="Nature">
        <title>The Apostasia genome and the evolution of orchids.</title>
        <authorList>
            <person name="Zhang G.Q."/>
            <person name="Liu K.W."/>
            <person name="Li Z."/>
            <person name="Lohaus R."/>
            <person name="Hsiao Y.Y."/>
            <person name="Niu S.C."/>
            <person name="Wang J.Y."/>
            <person name="Lin Y.C."/>
            <person name="Xu Q."/>
            <person name="Chen L.J."/>
            <person name="Yoshida K."/>
            <person name="Fujiwara S."/>
            <person name="Wang Z.W."/>
            <person name="Zhang Y.Q."/>
            <person name="Mitsuda N."/>
            <person name="Wang M."/>
            <person name="Liu G.H."/>
            <person name="Pecoraro L."/>
            <person name="Huang H.X."/>
            <person name="Xiao X.J."/>
            <person name="Lin M."/>
            <person name="Wu X.Y."/>
            <person name="Wu W.L."/>
            <person name="Chen Y.Y."/>
            <person name="Chang S.B."/>
            <person name="Sakamoto S."/>
            <person name="Ohme-Takagi M."/>
            <person name="Yagi M."/>
            <person name="Zeng S.J."/>
            <person name="Shen C.Y."/>
            <person name="Yeh C.M."/>
            <person name="Luo Y.B."/>
            <person name="Tsai W.C."/>
            <person name="Van de Peer Y."/>
            <person name="Liu Z.J."/>
        </authorList>
    </citation>
    <scope>NUCLEOTIDE SEQUENCE [LARGE SCALE GENOMIC DNA]</scope>
    <source>
        <tissue evidence="12">The whole plant</tissue>
    </source>
</reference>
<evidence type="ECO:0000256" key="2">
    <source>
        <dbReference type="ARBA" id="ARBA00022771"/>
    </source>
</evidence>
<accession>A0A2I0W8Z9</accession>
<evidence type="ECO:0000256" key="10">
    <source>
        <dbReference type="SAM" id="MobiDB-lite"/>
    </source>
</evidence>
<dbReference type="AlphaFoldDB" id="A0A2I0W8Z9"/>
<dbReference type="PROSITE" id="PS50884">
    <property type="entry name" value="ZF_DOF_2"/>
    <property type="match status" value="1"/>
</dbReference>
<name>A0A2I0W8Z9_9ASPA</name>
<evidence type="ECO:0000256" key="7">
    <source>
        <dbReference type="ARBA" id="ARBA00023242"/>
    </source>
</evidence>
<dbReference type="Pfam" id="PF02701">
    <property type="entry name" value="Zn_ribbon_Dof"/>
    <property type="match status" value="1"/>
</dbReference>
<evidence type="ECO:0000256" key="4">
    <source>
        <dbReference type="ARBA" id="ARBA00023015"/>
    </source>
</evidence>
<dbReference type="PROSITE" id="PS01361">
    <property type="entry name" value="ZF_DOF_1"/>
    <property type="match status" value="1"/>
</dbReference>
<evidence type="ECO:0000313" key="13">
    <source>
        <dbReference type="Proteomes" id="UP000233837"/>
    </source>
</evidence>
<dbReference type="GO" id="GO:0003700">
    <property type="term" value="F:DNA-binding transcription factor activity"/>
    <property type="evidence" value="ECO:0007669"/>
    <property type="project" value="UniProtKB-UniRule"/>
</dbReference>
<dbReference type="GO" id="GO:0003677">
    <property type="term" value="F:DNA binding"/>
    <property type="evidence" value="ECO:0007669"/>
    <property type="project" value="UniProtKB-UniRule"/>
</dbReference>
<dbReference type="PANTHER" id="PTHR31992:SF141">
    <property type="entry name" value="DOF ZINC FINGER PROTEIN DOF1.4"/>
    <property type="match status" value="1"/>
</dbReference>
<feature type="domain" description="Dof-type" evidence="11">
    <location>
        <begin position="21"/>
        <end position="75"/>
    </location>
</feature>
<evidence type="ECO:0000256" key="3">
    <source>
        <dbReference type="ARBA" id="ARBA00022833"/>
    </source>
</evidence>
<dbReference type="GO" id="GO:0008270">
    <property type="term" value="F:zinc ion binding"/>
    <property type="evidence" value="ECO:0007669"/>
    <property type="project" value="UniProtKB-KW"/>
</dbReference>
<proteinExistence type="predicted"/>
<evidence type="ECO:0000256" key="5">
    <source>
        <dbReference type="ARBA" id="ARBA00023125"/>
    </source>
</evidence>
<feature type="compositionally biased region" description="Basic residues" evidence="10">
    <location>
        <begin position="71"/>
        <end position="81"/>
    </location>
</feature>
<keyword evidence="7 8" id="KW-0539">Nucleus</keyword>
<dbReference type="OrthoDB" id="1927254at2759"/>